<dbReference type="SMART" id="SM00471">
    <property type="entry name" value="HDc"/>
    <property type="match status" value="1"/>
</dbReference>
<dbReference type="PANTHER" id="PTHR45228:SF1">
    <property type="entry name" value="CYCLIC DI-GMP PHOSPHODIESTERASE TM_0186"/>
    <property type="match status" value="1"/>
</dbReference>
<dbReference type="GO" id="GO:0071111">
    <property type="term" value="F:cyclic-guanylate-specific phosphodiesterase activity"/>
    <property type="evidence" value="ECO:0007669"/>
    <property type="project" value="UniProtKB-EC"/>
</dbReference>
<keyword evidence="1 2" id="KW-0378">Hydrolase</keyword>
<dbReference type="InterPro" id="IPR003607">
    <property type="entry name" value="HD/PDEase_dom"/>
</dbReference>
<evidence type="ECO:0000256" key="1">
    <source>
        <dbReference type="ARBA" id="ARBA00022801"/>
    </source>
</evidence>
<dbReference type="KEGG" id="asoc:CB4_04130"/>
<dbReference type="FunFam" id="1.10.3210.10:FF:000018">
    <property type="entry name" value="Two-component system response regulator"/>
    <property type="match status" value="1"/>
</dbReference>
<dbReference type="InterPro" id="IPR037522">
    <property type="entry name" value="HD_GYP_dom"/>
</dbReference>
<dbReference type="InterPro" id="IPR001789">
    <property type="entry name" value="Sig_transdc_resp-reg_receiver"/>
</dbReference>
<dbReference type="InterPro" id="IPR052020">
    <property type="entry name" value="Cyclic_di-GMP/3'3'-cGAMP_PDE"/>
</dbReference>
<dbReference type="SUPFAM" id="SSF109604">
    <property type="entry name" value="HD-domain/PDEase-like"/>
    <property type="match status" value="1"/>
</dbReference>
<dbReference type="CDD" id="cd17538">
    <property type="entry name" value="REC_D1_PleD-like"/>
    <property type="match status" value="1"/>
</dbReference>
<dbReference type="SUPFAM" id="SSF52172">
    <property type="entry name" value="CheY-like"/>
    <property type="match status" value="1"/>
</dbReference>
<sequence>MSMYSVASELDCEKLDVTKSTILIVDDEEYNLDVLEQMLTIKGYQVLCADSGQEALARIEQEEIDLVLLDVMMPGMDGYDVLKAIKGIEGGYLPVIMVTALDGKEDKLRALEEGSDDFLNKPIDRYELYARVYTLLRTRHYHRQIVHANQRLEEEVARRTKELEETLTKLESSNRKIVEHLSAAAEFKDPETAAHIQRISHYCGVLARATGMSPEEVEMMVQASPMHDIGKIGVPDHILLKPGKLTDEEFEKMKEHTVIGHKILHGSESPLLKLASEIAIAHHEKYDGTGYPNGLSGEEIPLSGRIVAVIDVFDALTSRRPYKEAFSNETAYQIIREGSGKHFDPEIVQLFFANISEIVCIQQKYQD</sequence>
<keyword evidence="3" id="KW-1185">Reference proteome</keyword>
<name>A0A0U4NMH3_9BACL</name>
<dbReference type="Gene3D" id="3.40.50.2300">
    <property type="match status" value="1"/>
</dbReference>
<accession>A0A0U4NMH3</accession>
<dbReference type="Gene3D" id="1.10.3210.10">
    <property type="entry name" value="Hypothetical protein af1432"/>
    <property type="match status" value="1"/>
</dbReference>
<evidence type="ECO:0000313" key="2">
    <source>
        <dbReference type="EMBL" id="BAU29876.1"/>
    </source>
</evidence>
<dbReference type="GO" id="GO:0009214">
    <property type="term" value="P:cyclic nucleotide catabolic process"/>
    <property type="evidence" value="ECO:0007669"/>
    <property type="project" value="UniProtKB-ARBA"/>
</dbReference>
<reference evidence="2 3" key="1">
    <citation type="submission" date="2015-12" db="EMBL/GenBank/DDBJ databases">
        <title>Genome sequence of Aneurinibacillus soli.</title>
        <authorList>
            <person name="Lee J.S."/>
            <person name="Lee K.C."/>
            <person name="Kim K.K."/>
            <person name="Lee B.W."/>
        </authorList>
    </citation>
    <scope>NUCLEOTIDE SEQUENCE [LARGE SCALE GENOMIC DNA]</scope>
    <source>
        <strain evidence="2 3">CB4</strain>
    </source>
</reference>
<organism evidence="2 3">
    <name type="scientific">Aneurinibacillus soli</name>
    <dbReference type="NCBI Taxonomy" id="1500254"/>
    <lineage>
        <taxon>Bacteria</taxon>
        <taxon>Bacillati</taxon>
        <taxon>Bacillota</taxon>
        <taxon>Bacilli</taxon>
        <taxon>Bacillales</taxon>
        <taxon>Paenibacillaceae</taxon>
        <taxon>Aneurinibacillus group</taxon>
        <taxon>Aneurinibacillus</taxon>
    </lineage>
</organism>
<dbReference type="RefSeq" id="WP_197703129.1">
    <property type="nucleotide sequence ID" value="NZ_AP017312.1"/>
</dbReference>
<dbReference type="PROSITE" id="PS51832">
    <property type="entry name" value="HD_GYP"/>
    <property type="match status" value="1"/>
</dbReference>
<dbReference type="EC" id="3.1.4.52" evidence="2"/>
<dbReference type="GO" id="GO:0004112">
    <property type="term" value="F:cyclic-nucleotide phosphodiesterase activity"/>
    <property type="evidence" value="ECO:0007669"/>
    <property type="project" value="UniProtKB-ARBA"/>
</dbReference>
<protein>
    <submittedName>
        <fullName evidence="2">Cyclic di-GMP phosphodiesterase response regulator RpfG</fullName>
        <ecNumber evidence="2">3.1.4.52</ecNumber>
    </submittedName>
</protein>
<dbReference type="InterPro" id="IPR011006">
    <property type="entry name" value="CheY-like_superfamily"/>
</dbReference>
<dbReference type="EMBL" id="AP017312">
    <property type="protein sequence ID" value="BAU29876.1"/>
    <property type="molecule type" value="Genomic_DNA"/>
</dbReference>
<dbReference type="SMART" id="SM00448">
    <property type="entry name" value="REC"/>
    <property type="match status" value="1"/>
</dbReference>
<dbReference type="Pfam" id="PF00072">
    <property type="entry name" value="Response_reg"/>
    <property type="match status" value="1"/>
</dbReference>
<evidence type="ECO:0000313" key="3">
    <source>
        <dbReference type="Proteomes" id="UP000217696"/>
    </source>
</evidence>
<dbReference type="PANTHER" id="PTHR45228">
    <property type="entry name" value="CYCLIC DI-GMP PHOSPHODIESTERASE TM_0186-RELATED"/>
    <property type="match status" value="1"/>
</dbReference>
<dbReference type="CDD" id="cd00077">
    <property type="entry name" value="HDc"/>
    <property type="match status" value="1"/>
</dbReference>
<dbReference type="Proteomes" id="UP000217696">
    <property type="component" value="Chromosome"/>
</dbReference>
<dbReference type="AlphaFoldDB" id="A0A0U4NMH3"/>
<gene>
    <name evidence="2" type="primary">rpfG_13</name>
    <name evidence="2" type="ORF">CB4_04130</name>
</gene>
<dbReference type="GO" id="GO:0000160">
    <property type="term" value="P:phosphorelay signal transduction system"/>
    <property type="evidence" value="ECO:0007669"/>
    <property type="project" value="InterPro"/>
</dbReference>
<dbReference type="Pfam" id="PF13487">
    <property type="entry name" value="HD_5"/>
    <property type="match status" value="1"/>
</dbReference>
<dbReference type="PROSITE" id="PS50110">
    <property type="entry name" value="RESPONSE_REGULATORY"/>
    <property type="match status" value="1"/>
</dbReference>
<proteinExistence type="predicted"/>